<gene>
    <name evidence="2" type="ORF">AFUS01_LOCUS6949</name>
</gene>
<comment type="caution">
    <text evidence="2">The sequence shown here is derived from an EMBL/GenBank/DDBJ whole genome shotgun (WGS) entry which is preliminary data.</text>
</comment>
<feature type="compositionally biased region" description="Polar residues" evidence="1">
    <location>
        <begin position="693"/>
        <end position="707"/>
    </location>
</feature>
<feature type="compositionally biased region" description="Low complexity" evidence="1">
    <location>
        <begin position="232"/>
        <end position="253"/>
    </location>
</feature>
<dbReference type="EMBL" id="CAJVCH010046330">
    <property type="protein sequence ID" value="CAG7717493.1"/>
    <property type="molecule type" value="Genomic_DNA"/>
</dbReference>
<protein>
    <submittedName>
        <fullName evidence="2">Uncharacterized protein</fullName>
    </submittedName>
</protein>
<keyword evidence="3" id="KW-1185">Reference proteome</keyword>
<proteinExistence type="predicted"/>
<feature type="region of interest" description="Disordered" evidence="1">
    <location>
        <begin position="398"/>
        <end position="455"/>
    </location>
</feature>
<feature type="region of interest" description="Disordered" evidence="1">
    <location>
        <begin position="134"/>
        <end position="160"/>
    </location>
</feature>
<reference evidence="2" key="1">
    <citation type="submission" date="2021-06" db="EMBL/GenBank/DDBJ databases">
        <authorList>
            <person name="Hodson N. C."/>
            <person name="Mongue J. A."/>
            <person name="Jaron S. K."/>
        </authorList>
    </citation>
    <scope>NUCLEOTIDE SEQUENCE</scope>
</reference>
<feature type="compositionally biased region" description="Low complexity" evidence="1">
    <location>
        <begin position="538"/>
        <end position="556"/>
    </location>
</feature>
<organism evidence="2 3">
    <name type="scientific">Allacma fusca</name>
    <dbReference type="NCBI Taxonomy" id="39272"/>
    <lineage>
        <taxon>Eukaryota</taxon>
        <taxon>Metazoa</taxon>
        <taxon>Ecdysozoa</taxon>
        <taxon>Arthropoda</taxon>
        <taxon>Hexapoda</taxon>
        <taxon>Collembola</taxon>
        <taxon>Symphypleona</taxon>
        <taxon>Sminthuridae</taxon>
        <taxon>Allacma</taxon>
    </lineage>
</organism>
<sequence>MNPNPNANPRHHYHHNHHHTHHGSSGTSNVQGYPGNSLPNQLDDRGSCSGGLNIPNHPHSPMPPSSWVKNSPQTTPTNLPLTSINSSNAANSSCCSSPNVNNLLAAPGGMPGSSYGASNSNSFQQQHPHQFYTETPDVRYTPGTGNNKLNSTSNRPNQNLNMVNTGMQFYSNENHTDSSCYFQQQQQQQHPTNFDCDHQNSMGKNNPVVCDNNGSSGDLQNPNNTNFYGFYSSHNTYHNSNHSHQQQQQQPSQEFHHSNLNSGSNVPNPNEGDYSRFHGFNMSGSANSAHSSHQQQQLPNQIQNTPLSCQQQSQGYFGMIGNRHAVHPQSQSPYALCQQNPHQNAPFRRNSIESFSTEPGDLPYNVKYGCNFNTMGNIPFGDVIKRETGTMHVSTWQTPREPSLNSLSHQHGNGNSQGYFFNNNSSTNNNLNPRASEHNFQNQHQPQQQPQQQQFQNFKSCSFDMGHHSSMEIDQLKPDLQAMKSNNMTVTGTPSAVKHRSLSCSMMNSPFQFSSNSSSNDDGHFNFLDNIGNHPSCSNISNSPTSGSNSMSTSRNVNVPVDSLPVSQKPPPMESSQQNDCNQTEPGGVFVGSRTCPTSASNVDCGLNPVQDTKPLQNIKSVQESASSEPQEKSQTCESTGEIPTHVIKQEDIIQQTSSSGDTNDDPGATSDFQNELGSNMDEVSEKDIDSLIISTTTAGDRTSMDTSHTDEIDAKSSPSAPRIDDGCHNLILEALDDADVSNSSCSLGLLVNTGNEDNSNTSLSHLAITGANDSDDNDNESCHSGMSSLGCASKALSDICSSDVDRNRLQNVVGMTKISHSPQKISKRSFSEADKDLVINTTAVSFRNTILIPAGWKREIVSSTGVKIDNNLVVFYVR</sequence>
<evidence type="ECO:0000256" key="1">
    <source>
        <dbReference type="SAM" id="MobiDB-lite"/>
    </source>
</evidence>
<feature type="compositionally biased region" description="Basic residues" evidence="1">
    <location>
        <begin position="9"/>
        <end position="22"/>
    </location>
</feature>
<dbReference type="Proteomes" id="UP000708208">
    <property type="component" value="Unassembled WGS sequence"/>
</dbReference>
<feature type="compositionally biased region" description="Polar residues" evidence="1">
    <location>
        <begin position="212"/>
        <end position="227"/>
    </location>
</feature>
<feature type="region of interest" description="Disordered" evidence="1">
    <location>
        <begin position="538"/>
        <end position="595"/>
    </location>
</feature>
<evidence type="ECO:0000313" key="2">
    <source>
        <dbReference type="EMBL" id="CAG7717493.1"/>
    </source>
</evidence>
<feature type="region of interest" description="Disordered" evidence="1">
    <location>
        <begin position="1"/>
        <end position="95"/>
    </location>
</feature>
<feature type="compositionally biased region" description="Polar residues" evidence="1">
    <location>
        <begin position="143"/>
        <end position="160"/>
    </location>
</feature>
<feature type="compositionally biased region" description="Polar residues" evidence="1">
    <location>
        <begin position="653"/>
        <end position="662"/>
    </location>
</feature>
<feature type="compositionally biased region" description="Polar residues" evidence="1">
    <location>
        <begin position="398"/>
        <end position="421"/>
    </location>
</feature>
<feature type="compositionally biased region" description="Polar residues" evidence="1">
    <location>
        <begin position="259"/>
        <end position="268"/>
    </location>
</feature>
<feature type="region of interest" description="Disordered" evidence="1">
    <location>
        <begin position="207"/>
        <end position="300"/>
    </location>
</feature>
<feature type="compositionally biased region" description="Low complexity" evidence="1">
    <location>
        <begin position="85"/>
        <end position="95"/>
    </location>
</feature>
<feature type="compositionally biased region" description="Low complexity" evidence="1">
    <location>
        <begin position="285"/>
        <end position="300"/>
    </location>
</feature>
<feature type="compositionally biased region" description="Polar residues" evidence="1">
    <location>
        <begin position="67"/>
        <end position="84"/>
    </location>
</feature>
<evidence type="ECO:0000313" key="3">
    <source>
        <dbReference type="Proteomes" id="UP000708208"/>
    </source>
</evidence>
<feature type="compositionally biased region" description="Polar residues" evidence="1">
    <location>
        <begin position="621"/>
        <end position="639"/>
    </location>
</feature>
<feature type="compositionally biased region" description="Polar residues" evidence="1">
    <location>
        <begin position="574"/>
        <end position="585"/>
    </location>
</feature>
<feature type="region of interest" description="Disordered" evidence="1">
    <location>
        <begin position="621"/>
        <end position="723"/>
    </location>
</feature>
<dbReference type="AlphaFoldDB" id="A0A8J2JC37"/>
<accession>A0A8J2JC37</accession>
<name>A0A8J2JC37_9HEXA</name>
<feature type="compositionally biased region" description="Low complexity" evidence="1">
    <location>
        <begin position="422"/>
        <end position="455"/>
    </location>
</feature>